<dbReference type="Pfam" id="PF20148">
    <property type="entry name" value="DUF6531"/>
    <property type="match status" value="1"/>
</dbReference>
<dbReference type="Proteomes" id="UP000654004">
    <property type="component" value="Unassembled WGS sequence"/>
</dbReference>
<reference evidence="7" key="1">
    <citation type="journal article" date="2019" name="Int. J. Syst. Evol. Microbiol.">
        <title>The Global Catalogue of Microorganisms (GCM) 10K type strain sequencing project: providing services to taxonomists for standard genome sequencing and annotation.</title>
        <authorList>
            <consortium name="The Broad Institute Genomics Platform"/>
            <consortium name="The Broad Institute Genome Sequencing Center for Infectious Disease"/>
            <person name="Wu L."/>
            <person name="Ma J."/>
        </authorList>
    </citation>
    <scope>NUCLEOTIDE SEQUENCE [LARGE SCALE GENOMIC DNA]</scope>
    <source>
        <strain evidence="7">JCM 32305</strain>
    </source>
</reference>
<feature type="domain" description="DUF6531" evidence="4">
    <location>
        <begin position="156"/>
        <end position="213"/>
    </location>
</feature>
<dbReference type="InterPro" id="IPR031325">
    <property type="entry name" value="RHS_repeat"/>
</dbReference>
<dbReference type="InterPro" id="IPR006530">
    <property type="entry name" value="YD"/>
</dbReference>
<evidence type="ECO:0000313" key="7">
    <source>
        <dbReference type="Proteomes" id="UP000654004"/>
    </source>
</evidence>
<dbReference type="EMBL" id="BMQW01000001">
    <property type="protein sequence ID" value="GGP73196.1"/>
    <property type="molecule type" value="Genomic_DNA"/>
</dbReference>
<dbReference type="InterPro" id="IPR045351">
    <property type="entry name" value="DUF6531"/>
</dbReference>
<feature type="compositionally biased region" description="Polar residues" evidence="2">
    <location>
        <begin position="126"/>
        <end position="143"/>
    </location>
</feature>
<evidence type="ECO:0000259" key="3">
    <source>
        <dbReference type="Pfam" id="PF03527"/>
    </source>
</evidence>
<feature type="domain" description="Teneurin-like YD-shell" evidence="5">
    <location>
        <begin position="505"/>
        <end position="679"/>
    </location>
</feature>
<proteinExistence type="predicted"/>
<keyword evidence="1" id="KW-0677">Repeat</keyword>
<dbReference type="InterPro" id="IPR022385">
    <property type="entry name" value="Rhs_assc_core"/>
</dbReference>
<feature type="compositionally biased region" description="Polar residues" evidence="2">
    <location>
        <begin position="102"/>
        <end position="118"/>
    </location>
</feature>
<gene>
    <name evidence="6" type="ORF">GCM10009410_00910</name>
</gene>
<dbReference type="InterPro" id="IPR056823">
    <property type="entry name" value="TEN-like_YD-shell"/>
</dbReference>
<dbReference type="Pfam" id="PF03527">
    <property type="entry name" value="RHS"/>
    <property type="match status" value="1"/>
</dbReference>
<feature type="domain" description="RHS protein conserved region" evidence="3">
    <location>
        <begin position="1188"/>
        <end position="1223"/>
    </location>
</feature>
<dbReference type="Pfam" id="PF25023">
    <property type="entry name" value="TEN_YD-shell"/>
    <property type="match status" value="1"/>
</dbReference>
<feature type="region of interest" description="Disordered" evidence="2">
    <location>
        <begin position="1052"/>
        <end position="1073"/>
    </location>
</feature>
<accession>A0ABQ2QCS5</accession>
<protein>
    <recommendedName>
        <fullName evidence="8">Sugar-binding protein</fullName>
    </recommendedName>
</protein>
<sequence length="1648" mass="186300">MTVSNFYFKGLNRYIVIAPTSVSTPGGFQLLTFDQADNIGAIINEISPHLVRDRNALMQGHALVMSVGLNTTLRARDITVKLSDAISRNLLRVYVETPKQQIQHSTETGSLGASSGNSKKPKASKGKQTSAAVASGSVNNHTPTDVGIAQQECRSDPVSMLSGEEILPLVDFELNGLMPLTWRRLYRSSKIEHNVGLGFGWRHNFCLQLTHQYQAPEKVGPKKPGKYWFELTDDEGRVHVFDSVKRGQTSIQLSTGWSLVHQEDGRHVLIKPDDSHWAFIQKTVAGKLVWQLETISNHQGQYFQLYYDQQGRLTQITTGPKRGVLLFYNAQSNLLKVASYMLDNEGNKQIHQNLLASYQYDDDQALIAATDSNGRVERYSYVKVKSATNSADEDVSYRSRTTTYLLQRRTRASGFSHHFSWDGHDQRAKCIEQWGDDDIYHYHFDYTTLVNGIKSSCTDSLGHRETFIHNAQGLLTEHHKPNGSVIRHQYDAVGRKVATVDACDNKIQYNYNEQGQLLAVIQADGGTTRFEYNRLGQRIVTIDAIGRTAKRHYDATGRLLSESGFDGRQSQYQYNDAGQLTQKVDVNGVVHRYHWDRDGELLATQVGDALTRFSHDRLGRVNATINPQGLVTEFIRDNKGQIVESKSYPQDNQDKPEEAISHYYQYDDAGRIIRQRQQADVAGEQDLSNDSEYIDNIIDYDGLAQPRQQTFADGSWLKFFYDKERNLNRIERSDGAQYRIEYTATEQPKTLIGFDGREQHYQYDANDKLVAVNDSDIRFVELKRDVMGRICQQSSHVKLEPSATSALLNTQNFYQYNQIGQITRAHNQHRTVQQHLDAQGRINKVQQSQWQLDYQYDDSGNRSVLTLPDGQQIDYQYNKNSQLSGISVTGNGPSKPIVQLAHYHYLPSGLLDKTIQGNQLELTHAYDAHSRLIEQTWRHAQKETQLFESRRYQYDKQHQLQRCESKLGNDSAVDGQSSEHINHKPEVKQFSYNKISQLISNSHSGVFGENLNIADNASDFRQQYQWDAFGNPLQAIRASDIHTHTQDISSNHVSANETASSQSAETVRPNKNNHDVVVNNDRLISMAGVDYRYDASGNQISQVGRGDKQQRSFNGLNQLVQINVNGKLTQYEYDALGRRSAKITELGRTDFIWDNHQLIGECTLGEYTWYIYQPDTFTPVALIKSGLVYYYHLDQLGTPICLTDENTQIVWRSQQDVFGQTIEGADCKDADNEHVDYAVLQDKIANPIRFQGQYFDDESGLHYNRFRYYSPGQARFIHQDPIGLVGGINHYQYAPNPVNWVDPFGLCKEDSQTYAARKTKLANSNGTMTTLDAFTDDSAMGESWDKAAVDENWLDERRLLHADILNRVTVEALSKVQTLVGLPAIHAMRGNTGAGKSRLMKSGVIPELALGDIPVINPDNIKPLLIDEAKKDNTTLTHDQTHWEAAMLSDKLKVELLKSENKSKVPSIIVDKRLGGLYEIEGLHKEALATDRQVNVFDVDAPLEMSLLGVLLRTPGGDDPIVPFDVVAGGFVAARGNRNQFVQYYENNPNLGRYELHHTLPNGNKELVAVVKDGKTSVYNRDAYVELTRRKGNNQFVIDLKEKIITNEEIFRVTNALPDGKFKKDAINALSANKGKTWKQAIDAHGEN</sequence>
<dbReference type="InterPro" id="IPR050708">
    <property type="entry name" value="T6SS_VgrG/RHS"/>
</dbReference>
<organism evidence="6 7">
    <name type="scientific">Shewanella ulleungensis</name>
    <dbReference type="NCBI Taxonomy" id="2282699"/>
    <lineage>
        <taxon>Bacteria</taxon>
        <taxon>Pseudomonadati</taxon>
        <taxon>Pseudomonadota</taxon>
        <taxon>Gammaproteobacteria</taxon>
        <taxon>Alteromonadales</taxon>
        <taxon>Shewanellaceae</taxon>
        <taxon>Shewanella</taxon>
    </lineage>
</organism>
<feature type="compositionally biased region" description="Polar residues" evidence="2">
    <location>
        <begin position="1052"/>
        <end position="1065"/>
    </location>
</feature>
<dbReference type="NCBIfam" id="TIGR01643">
    <property type="entry name" value="YD_repeat_2x"/>
    <property type="match status" value="4"/>
</dbReference>
<feature type="region of interest" description="Disordered" evidence="2">
    <location>
        <begin position="102"/>
        <end position="144"/>
    </location>
</feature>
<evidence type="ECO:0008006" key="8">
    <source>
        <dbReference type="Google" id="ProtNLM"/>
    </source>
</evidence>
<dbReference type="PANTHER" id="PTHR32305">
    <property type="match status" value="1"/>
</dbReference>
<dbReference type="RefSeq" id="WP_188952321.1">
    <property type="nucleotide sequence ID" value="NZ_BMQW01000001.1"/>
</dbReference>
<dbReference type="PANTHER" id="PTHR32305:SF15">
    <property type="entry name" value="PROTEIN RHSA-RELATED"/>
    <property type="match status" value="1"/>
</dbReference>
<evidence type="ECO:0000313" key="6">
    <source>
        <dbReference type="EMBL" id="GGP73196.1"/>
    </source>
</evidence>
<name>A0ABQ2QCS5_9GAMM</name>
<evidence type="ECO:0000256" key="2">
    <source>
        <dbReference type="SAM" id="MobiDB-lite"/>
    </source>
</evidence>
<dbReference type="InterPro" id="IPR001826">
    <property type="entry name" value="RHS"/>
</dbReference>
<dbReference type="Pfam" id="PF05593">
    <property type="entry name" value="RHS_repeat"/>
    <property type="match status" value="2"/>
</dbReference>
<comment type="caution">
    <text evidence="6">The sequence shown here is derived from an EMBL/GenBank/DDBJ whole genome shotgun (WGS) entry which is preliminary data.</text>
</comment>
<evidence type="ECO:0000259" key="4">
    <source>
        <dbReference type="Pfam" id="PF20148"/>
    </source>
</evidence>
<dbReference type="NCBIfam" id="TIGR03696">
    <property type="entry name" value="Rhs_assc_core"/>
    <property type="match status" value="1"/>
</dbReference>
<dbReference type="Gene3D" id="2.180.10.10">
    <property type="entry name" value="RHS repeat-associated core"/>
    <property type="match status" value="3"/>
</dbReference>
<keyword evidence="7" id="KW-1185">Reference proteome</keyword>
<evidence type="ECO:0000256" key="1">
    <source>
        <dbReference type="ARBA" id="ARBA00022737"/>
    </source>
</evidence>
<evidence type="ECO:0000259" key="5">
    <source>
        <dbReference type="Pfam" id="PF25023"/>
    </source>
</evidence>
<dbReference type="InterPro" id="IPR027417">
    <property type="entry name" value="P-loop_NTPase"/>
</dbReference>
<dbReference type="Gene3D" id="3.40.50.300">
    <property type="entry name" value="P-loop containing nucleotide triphosphate hydrolases"/>
    <property type="match status" value="1"/>
</dbReference>